<gene>
    <name evidence="1" type="ORF">NPIL_166751</name>
    <name evidence="2" type="ORF">NPIL_497521</name>
</gene>
<dbReference type="Proteomes" id="UP000887013">
    <property type="component" value="Unassembled WGS sequence"/>
</dbReference>
<name>A0A8X6TNW7_NEPPI</name>
<dbReference type="EMBL" id="BMAW01003621">
    <property type="protein sequence ID" value="GFS84652.1"/>
    <property type="molecule type" value="Genomic_DNA"/>
</dbReference>
<keyword evidence="3" id="KW-1185">Reference proteome</keyword>
<protein>
    <submittedName>
        <fullName evidence="2">Uncharacterized protein</fullName>
    </submittedName>
</protein>
<evidence type="ECO:0000313" key="1">
    <source>
        <dbReference type="EMBL" id="GFS84652.1"/>
    </source>
</evidence>
<accession>A0A8X6TNW7</accession>
<evidence type="ECO:0000313" key="3">
    <source>
        <dbReference type="Proteomes" id="UP000887013"/>
    </source>
</evidence>
<dbReference type="EMBL" id="BMAW01061390">
    <property type="protein sequence ID" value="GFT30992.1"/>
    <property type="molecule type" value="Genomic_DNA"/>
</dbReference>
<dbReference type="AlphaFoldDB" id="A0A8X6TNW7"/>
<evidence type="ECO:0000313" key="2">
    <source>
        <dbReference type="EMBL" id="GFT30992.1"/>
    </source>
</evidence>
<sequence length="113" mass="12615">MLESSEFLIQATQNSSLISSSTDEQAGLWGKPNYKVLDIDSPQFYTSELLSSASWRKKNYEASAALYNFVDVMALSYCCYNGDDYPKLSIISHFSNTVIDDVLKLGWSSDSSD</sequence>
<reference evidence="2" key="1">
    <citation type="submission" date="2020-08" db="EMBL/GenBank/DDBJ databases">
        <title>Multicomponent nature underlies the extraordinary mechanical properties of spider dragline silk.</title>
        <authorList>
            <person name="Kono N."/>
            <person name="Nakamura H."/>
            <person name="Mori M."/>
            <person name="Yoshida Y."/>
            <person name="Ohtoshi R."/>
            <person name="Malay A.D."/>
            <person name="Moran D.A.P."/>
            <person name="Tomita M."/>
            <person name="Numata K."/>
            <person name="Arakawa K."/>
        </authorList>
    </citation>
    <scope>NUCLEOTIDE SEQUENCE</scope>
</reference>
<comment type="caution">
    <text evidence="2">The sequence shown here is derived from an EMBL/GenBank/DDBJ whole genome shotgun (WGS) entry which is preliminary data.</text>
</comment>
<organism evidence="2 3">
    <name type="scientific">Nephila pilipes</name>
    <name type="common">Giant wood spider</name>
    <name type="synonym">Nephila maculata</name>
    <dbReference type="NCBI Taxonomy" id="299642"/>
    <lineage>
        <taxon>Eukaryota</taxon>
        <taxon>Metazoa</taxon>
        <taxon>Ecdysozoa</taxon>
        <taxon>Arthropoda</taxon>
        <taxon>Chelicerata</taxon>
        <taxon>Arachnida</taxon>
        <taxon>Araneae</taxon>
        <taxon>Araneomorphae</taxon>
        <taxon>Entelegynae</taxon>
        <taxon>Araneoidea</taxon>
        <taxon>Nephilidae</taxon>
        <taxon>Nephila</taxon>
    </lineage>
</organism>
<proteinExistence type="predicted"/>